<gene>
    <name evidence="7" type="ORF">KPL81_13190</name>
</gene>
<protein>
    <submittedName>
        <fullName evidence="7">Nramp family divalent metal transporter</fullName>
    </submittedName>
</protein>
<evidence type="ECO:0000256" key="2">
    <source>
        <dbReference type="ARBA" id="ARBA00022692"/>
    </source>
</evidence>
<comment type="caution">
    <text evidence="7">The sequence shown here is derived from an EMBL/GenBank/DDBJ whole genome shotgun (WGS) entry which is preliminary data.</text>
</comment>
<dbReference type="RefSeq" id="WP_219792575.1">
    <property type="nucleotide sequence ID" value="NZ_JAHYCA010000004.1"/>
</dbReference>
<feature type="region of interest" description="Disordered" evidence="5">
    <location>
        <begin position="236"/>
        <end position="264"/>
    </location>
</feature>
<evidence type="ECO:0000313" key="7">
    <source>
        <dbReference type="EMBL" id="MBW6392107.1"/>
    </source>
</evidence>
<evidence type="ECO:0000256" key="1">
    <source>
        <dbReference type="ARBA" id="ARBA00004141"/>
    </source>
</evidence>
<feature type="transmembrane region" description="Helical" evidence="6">
    <location>
        <begin position="33"/>
        <end position="52"/>
    </location>
</feature>
<proteinExistence type="predicted"/>
<keyword evidence="3 6" id="KW-1133">Transmembrane helix</keyword>
<feature type="transmembrane region" description="Helical" evidence="6">
    <location>
        <begin position="166"/>
        <end position="186"/>
    </location>
</feature>
<comment type="subcellular location">
    <subcellularLocation>
        <location evidence="1">Membrane</location>
        <topology evidence="1">Multi-pass membrane protein</topology>
    </subcellularLocation>
</comment>
<keyword evidence="4 6" id="KW-0472">Membrane</keyword>
<feature type="region of interest" description="Disordered" evidence="5">
    <location>
        <begin position="1"/>
        <end position="23"/>
    </location>
</feature>
<feature type="transmembrane region" description="Helical" evidence="6">
    <location>
        <begin position="206"/>
        <end position="228"/>
    </location>
</feature>
<feature type="transmembrane region" description="Helical" evidence="6">
    <location>
        <begin position="457"/>
        <end position="480"/>
    </location>
</feature>
<evidence type="ECO:0000256" key="4">
    <source>
        <dbReference type="ARBA" id="ARBA00023136"/>
    </source>
</evidence>
<feature type="transmembrane region" description="Helical" evidence="6">
    <location>
        <begin position="274"/>
        <end position="298"/>
    </location>
</feature>
<dbReference type="InterPro" id="IPR001046">
    <property type="entry name" value="NRAMP_fam"/>
</dbReference>
<dbReference type="Proteomes" id="UP000769617">
    <property type="component" value="Unassembled WGS sequence"/>
</dbReference>
<evidence type="ECO:0000313" key="8">
    <source>
        <dbReference type="Proteomes" id="UP000769617"/>
    </source>
</evidence>
<dbReference type="Pfam" id="PF01566">
    <property type="entry name" value="Nramp"/>
    <property type="match status" value="1"/>
</dbReference>
<feature type="transmembrane region" description="Helical" evidence="6">
    <location>
        <begin position="423"/>
        <end position="445"/>
    </location>
</feature>
<evidence type="ECO:0000256" key="5">
    <source>
        <dbReference type="SAM" id="MobiDB-lite"/>
    </source>
</evidence>
<feature type="compositionally biased region" description="Basic and acidic residues" evidence="5">
    <location>
        <begin position="1"/>
        <end position="17"/>
    </location>
</feature>
<dbReference type="NCBIfam" id="NF037982">
    <property type="entry name" value="Nramp_1"/>
    <property type="match status" value="1"/>
</dbReference>
<feature type="transmembrane region" description="Helical" evidence="6">
    <location>
        <begin position="58"/>
        <end position="74"/>
    </location>
</feature>
<dbReference type="PANTHER" id="PTHR11706:SF3">
    <property type="entry name" value="METAL ION TRANSPORT PROTEIN"/>
    <property type="match status" value="1"/>
</dbReference>
<feature type="transmembrane region" description="Helical" evidence="6">
    <location>
        <begin position="328"/>
        <end position="347"/>
    </location>
</feature>
<keyword evidence="8" id="KW-1185">Reference proteome</keyword>
<evidence type="ECO:0000256" key="6">
    <source>
        <dbReference type="SAM" id="Phobius"/>
    </source>
</evidence>
<feature type="transmembrane region" description="Helical" evidence="6">
    <location>
        <begin position="400"/>
        <end position="417"/>
    </location>
</feature>
<dbReference type="EMBL" id="JAHYCA010000004">
    <property type="protein sequence ID" value="MBW6392107.1"/>
    <property type="molecule type" value="Genomic_DNA"/>
</dbReference>
<evidence type="ECO:0000256" key="3">
    <source>
        <dbReference type="ARBA" id="ARBA00022989"/>
    </source>
</evidence>
<feature type="transmembrane region" description="Helical" evidence="6">
    <location>
        <begin position="101"/>
        <end position="125"/>
    </location>
</feature>
<sequence length="488" mass="53220">MTGKQQEQEAHFRDRVPDPPQGRQRIKWYGPGLLWMLSAVGTGSILFTPRVASAYEYQLLWILLMVVLFMWVMIREMARYSIVTGHSMLEGMHTLSGPRNWAVWVIFVPQLLAAAIGIAGLAAVVGSALGETMPGNNTLYAMAMVVASTLFTATGRYSMIETFSRVMALALMVMAIITAVIVFPGLAPLAEGLTFNWPESPDLYVILPWVGTILAGSMGIVWFGYWTATRGFGGGLQSREPDDEQPDDSRREMNRTGPKPQETRVAHARGWIRAMSVTAALGVVGGLVVIFSFLVLGAELLAPEGIMPEGPEVAVDLTRIFSEVWGEVGRYVLLAAIVIALGGSILANQDGWGRSFADMTLIVTRARREAAEPGPLLKGLTSLDRWLPWDMLERRWLKRLYIVVVTGIVPLLILLAFSDPVQVMSVSGIIAAAHTPFIALAALYVNRTRLPTALRPGLTATVTMTLAGLFYLGFAVLYLLNMAGLLNG</sequence>
<feature type="transmembrane region" description="Helical" evidence="6">
    <location>
        <begin position="137"/>
        <end position="154"/>
    </location>
</feature>
<organism evidence="7 8">
    <name type="scientific">Billgrantia antri</name>
    <dbReference type="NCBI Taxonomy" id="2846777"/>
    <lineage>
        <taxon>Bacteria</taxon>
        <taxon>Pseudomonadati</taxon>
        <taxon>Pseudomonadota</taxon>
        <taxon>Gammaproteobacteria</taxon>
        <taxon>Oceanospirillales</taxon>
        <taxon>Halomonadaceae</taxon>
        <taxon>Billgrantia</taxon>
    </lineage>
</organism>
<name>A0ABS6ZPW5_9GAMM</name>
<accession>A0ABS6ZPW5</accession>
<dbReference type="PANTHER" id="PTHR11706">
    <property type="entry name" value="SOLUTE CARRIER PROTEIN FAMILY 11 MEMBER"/>
    <property type="match status" value="1"/>
</dbReference>
<keyword evidence="2 6" id="KW-0812">Transmembrane</keyword>
<reference evidence="7 8" key="1">
    <citation type="submission" date="2021-07" db="EMBL/GenBank/DDBJ databases">
        <authorList>
            <person name="So Y."/>
        </authorList>
    </citation>
    <scope>NUCLEOTIDE SEQUENCE [LARGE SCALE GENOMIC DNA]</scope>
    <source>
        <strain evidence="7 8">Y3S6</strain>
    </source>
</reference>